<dbReference type="InterPro" id="IPR029043">
    <property type="entry name" value="GcvT/YgfZ_C"/>
</dbReference>
<dbReference type="RefSeq" id="WP_107244369.1">
    <property type="nucleotide sequence ID" value="NZ_PYMJ01000025.1"/>
</dbReference>
<dbReference type="Gene3D" id="3.30.70.1400">
    <property type="entry name" value="Aminomethyltransferase beta-barrel domains"/>
    <property type="match status" value="1"/>
</dbReference>
<keyword evidence="1 4" id="KW-0963">Cytoplasm</keyword>
<protein>
    <recommendedName>
        <fullName evidence="4">tRNA-modifying protein YgfZ</fullName>
    </recommendedName>
</protein>
<dbReference type="AlphaFoldDB" id="A0A2T3JB19"/>
<dbReference type="GO" id="GO:0005542">
    <property type="term" value="F:folic acid binding"/>
    <property type="evidence" value="ECO:0007669"/>
    <property type="project" value="UniProtKB-UniRule"/>
</dbReference>
<dbReference type="Proteomes" id="UP000240987">
    <property type="component" value="Unassembled WGS sequence"/>
</dbReference>
<feature type="domain" description="tRNA-modifying protein YgfZ-like beta-barrel" evidence="5">
    <location>
        <begin position="245"/>
        <end position="311"/>
    </location>
</feature>
<keyword evidence="2 4" id="KW-0819">tRNA processing</keyword>
<dbReference type="PANTHER" id="PTHR22602:SF0">
    <property type="entry name" value="TRANSFERASE CAF17, MITOCHONDRIAL-RELATED"/>
    <property type="match status" value="1"/>
</dbReference>
<dbReference type="GO" id="GO:0008033">
    <property type="term" value="P:tRNA processing"/>
    <property type="evidence" value="ECO:0007669"/>
    <property type="project" value="UniProtKB-UniRule"/>
</dbReference>
<evidence type="ECO:0000256" key="2">
    <source>
        <dbReference type="ARBA" id="ARBA00022694"/>
    </source>
</evidence>
<dbReference type="FunFam" id="3.30.70.1400:FF:000002">
    <property type="entry name" value="tRNA-modifying protein YgfZ"/>
    <property type="match status" value="1"/>
</dbReference>
<dbReference type="InterPro" id="IPR048451">
    <property type="entry name" value="YgfZ_barrel"/>
</dbReference>
<feature type="binding site" evidence="4">
    <location>
        <position position="32"/>
    </location>
    <ligand>
        <name>folate</name>
        <dbReference type="ChEBI" id="CHEBI:62501"/>
    </ligand>
</feature>
<dbReference type="InterPro" id="IPR045179">
    <property type="entry name" value="YgfZ/GcvT"/>
</dbReference>
<dbReference type="Gene3D" id="3.30.70.1630">
    <property type="match status" value="1"/>
</dbReference>
<evidence type="ECO:0000256" key="4">
    <source>
        <dbReference type="HAMAP-Rule" id="MF_01175"/>
    </source>
</evidence>
<keyword evidence="7" id="KW-1185">Reference proteome</keyword>
<name>A0A2T3JB19_9GAMM</name>
<proteinExistence type="inferred from homology"/>
<evidence type="ECO:0000259" key="5">
    <source>
        <dbReference type="Pfam" id="PF21130"/>
    </source>
</evidence>
<sequence>MSIEFNALNFKKVALTAQDKLPELALINLDDWGLITLIGDDKKSYLQGQVTCDVVSLPINSSTLGAHCDAKGKMRTIFRLFNHNEGYGFLQRKSVMETQLPELKKYAVFSKVDIEASSDVLLGLSGKQAQAVVDQYFPGDGDVRAITAGTAIKVDDDRWLFAIAPEQAEQLINTLVETHNNVQLSDSTLWDLYDALHAIPRIDAVTALEFIPQAVNLQAVDGISFKKGCYTGQETVARAKYRGINKRAMYIVTGEATQCPLTGDALERSVGDNWRKGGTLLASYLYADDQAIALVVLPNNLDEGTEFRLAEQPEAIWTQLDLPYSLDDE</sequence>
<dbReference type="InterPro" id="IPR023758">
    <property type="entry name" value="tRNA-modifying_YgfZ"/>
</dbReference>
<evidence type="ECO:0000313" key="6">
    <source>
        <dbReference type="EMBL" id="PSU46019.1"/>
    </source>
</evidence>
<evidence type="ECO:0000256" key="1">
    <source>
        <dbReference type="ARBA" id="ARBA00022490"/>
    </source>
</evidence>
<comment type="similarity">
    <text evidence="4">Belongs to the tRNA-modifying YgfZ family.</text>
</comment>
<dbReference type="InterPro" id="IPR017703">
    <property type="entry name" value="YgfZ/GCV_T_CS"/>
</dbReference>
<dbReference type="OrthoDB" id="9796287at2"/>
<comment type="function">
    <text evidence="4">Folate-binding protein involved in regulating the level of ATP-DnaA and in the modification of some tRNAs. It is probably a key factor in regulatory networks that act via tRNA modification, such as initiation of chromosomal replication.</text>
</comment>
<dbReference type="HAMAP" id="MF_01175">
    <property type="entry name" value="tRNA_modifying_YgfZ"/>
    <property type="match status" value="1"/>
</dbReference>
<dbReference type="SUPFAM" id="SSF103025">
    <property type="entry name" value="Folate-binding domain"/>
    <property type="match status" value="1"/>
</dbReference>
<reference evidence="6 7" key="1">
    <citation type="submission" date="2018-01" db="EMBL/GenBank/DDBJ databases">
        <title>Whole genome sequencing of Histamine producing bacteria.</title>
        <authorList>
            <person name="Butler K."/>
        </authorList>
    </citation>
    <scope>NUCLEOTIDE SEQUENCE [LARGE SCALE GENOMIC DNA]</scope>
    <source>
        <strain evidence="6 7">JCM 12947</strain>
    </source>
</reference>
<gene>
    <name evidence="6" type="ORF">C9J12_20355</name>
</gene>
<dbReference type="NCBIfam" id="TIGR03317">
    <property type="entry name" value="ygfZ_signature"/>
    <property type="match status" value="1"/>
</dbReference>
<accession>A0A2T3JB19</accession>
<dbReference type="Gene3D" id="2.40.30.160">
    <property type="match status" value="1"/>
</dbReference>
<keyword evidence="3 4" id="KW-0290">Folate-binding</keyword>
<dbReference type="GO" id="GO:0009451">
    <property type="term" value="P:RNA modification"/>
    <property type="evidence" value="ECO:0007669"/>
    <property type="project" value="InterPro"/>
</dbReference>
<evidence type="ECO:0000256" key="3">
    <source>
        <dbReference type="ARBA" id="ARBA00022954"/>
    </source>
</evidence>
<feature type="binding site" evidence="4">
    <location>
        <position position="190"/>
    </location>
    <ligand>
        <name>folate</name>
        <dbReference type="ChEBI" id="CHEBI:62501"/>
    </ligand>
</feature>
<dbReference type="GO" id="GO:0005737">
    <property type="term" value="C:cytoplasm"/>
    <property type="evidence" value="ECO:0007669"/>
    <property type="project" value="UniProtKB-SubCell"/>
</dbReference>
<dbReference type="GO" id="GO:0016226">
    <property type="term" value="P:iron-sulfur cluster assembly"/>
    <property type="evidence" value="ECO:0007669"/>
    <property type="project" value="TreeGrafter"/>
</dbReference>
<dbReference type="NCBIfam" id="NF007110">
    <property type="entry name" value="PRK09559.1"/>
    <property type="match status" value="1"/>
</dbReference>
<dbReference type="Pfam" id="PF21130">
    <property type="entry name" value="YgfZ_barrel"/>
    <property type="match status" value="1"/>
</dbReference>
<dbReference type="EMBL" id="PYMJ01000025">
    <property type="protein sequence ID" value="PSU46019.1"/>
    <property type="molecule type" value="Genomic_DNA"/>
</dbReference>
<organism evidence="6 7">
    <name type="scientific">Photobacterium frigidiphilum</name>
    <dbReference type="NCBI Taxonomy" id="264736"/>
    <lineage>
        <taxon>Bacteria</taxon>
        <taxon>Pseudomonadati</taxon>
        <taxon>Pseudomonadota</taxon>
        <taxon>Gammaproteobacteria</taxon>
        <taxon>Vibrionales</taxon>
        <taxon>Vibrionaceae</taxon>
        <taxon>Photobacterium</taxon>
    </lineage>
</organism>
<dbReference type="SUPFAM" id="SSF101790">
    <property type="entry name" value="Aminomethyltransferase beta-barrel domain"/>
    <property type="match status" value="1"/>
</dbReference>
<evidence type="ECO:0000313" key="7">
    <source>
        <dbReference type="Proteomes" id="UP000240987"/>
    </source>
</evidence>
<comment type="caution">
    <text evidence="6">The sequence shown here is derived from an EMBL/GenBank/DDBJ whole genome shotgun (WGS) entry which is preliminary data.</text>
</comment>
<comment type="subcellular location">
    <subcellularLocation>
        <location evidence="4">Cytoplasm</location>
    </subcellularLocation>
</comment>
<dbReference type="PANTHER" id="PTHR22602">
    <property type="entry name" value="TRANSFERASE CAF17, MITOCHONDRIAL-RELATED"/>
    <property type="match status" value="1"/>
</dbReference>